<dbReference type="Proteomes" id="UP000824540">
    <property type="component" value="Unassembled WGS sequence"/>
</dbReference>
<keyword evidence="2" id="KW-1185">Reference proteome</keyword>
<protein>
    <submittedName>
        <fullName evidence="1">Uncharacterized protein</fullName>
    </submittedName>
</protein>
<reference evidence="1" key="1">
    <citation type="thesis" date="2021" institute="BYU ScholarsArchive" country="Provo, UT, USA">
        <title>Applications of and Algorithms for Genome Assembly and Genomic Analyses with an Emphasis on Marine Teleosts.</title>
        <authorList>
            <person name="Pickett B.D."/>
        </authorList>
    </citation>
    <scope>NUCLEOTIDE SEQUENCE</scope>
    <source>
        <strain evidence="1">HI-2016</strain>
    </source>
</reference>
<gene>
    <name evidence="1" type="ORF">JZ751_015596</name>
</gene>
<name>A0A8T2NRH3_9TELE</name>
<evidence type="ECO:0000313" key="2">
    <source>
        <dbReference type="Proteomes" id="UP000824540"/>
    </source>
</evidence>
<dbReference type="EMBL" id="JAFBMS010000026">
    <property type="protein sequence ID" value="KAG9342734.1"/>
    <property type="molecule type" value="Genomic_DNA"/>
</dbReference>
<sequence>MQIIGVPSGDGVTAGTSENEWYTNQYETVIHRSGRALGTWADERGVFDVHKRKERKRGEKLLRSLSESRALRRRSTSLLRSVRYMAHRCE</sequence>
<accession>A0A8T2NRH3</accession>
<proteinExistence type="predicted"/>
<evidence type="ECO:0000313" key="1">
    <source>
        <dbReference type="EMBL" id="KAG9342734.1"/>
    </source>
</evidence>
<comment type="caution">
    <text evidence="1">The sequence shown here is derived from an EMBL/GenBank/DDBJ whole genome shotgun (WGS) entry which is preliminary data.</text>
</comment>
<dbReference type="AlphaFoldDB" id="A0A8T2NRH3"/>
<organism evidence="1 2">
    <name type="scientific">Albula glossodonta</name>
    <name type="common">roundjaw bonefish</name>
    <dbReference type="NCBI Taxonomy" id="121402"/>
    <lineage>
        <taxon>Eukaryota</taxon>
        <taxon>Metazoa</taxon>
        <taxon>Chordata</taxon>
        <taxon>Craniata</taxon>
        <taxon>Vertebrata</taxon>
        <taxon>Euteleostomi</taxon>
        <taxon>Actinopterygii</taxon>
        <taxon>Neopterygii</taxon>
        <taxon>Teleostei</taxon>
        <taxon>Albuliformes</taxon>
        <taxon>Albulidae</taxon>
        <taxon>Albula</taxon>
    </lineage>
</organism>